<dbReference type="RefSeq" id="WP_143653208.1">
    <property type="nucleotide sequence ID" value="NZ_FZOD01000010.1"/>
</dbReference>
<dbReference type="AlphaFoldDB" id="A0A239F236"/>
<sequence length="165" mass="17489">MHHAPVNDRHSDRAGRNRPAVVLLHHPDLGNRHCLREITAGMEEEGVPCRIESVPRPAENESYRTEDRPYRAENGPYRAENGSCPAGNAADGGARELAFAAAQASNLDVGIGVDAAGYICVHHAKLPPDAPAVAGPPSSARTMGHNAARLVVGIPFKQQEGSSHA</sequence>
<dbReference type="Gene3D" id="3.40.50.10150">
    <property type="entry name" value="B12-dependent dehydatase associated subunit"/>
    <property type="match status" value="1"/>
</dbReference>
<dbReference type="EMBL" id="FZOD01000010">
    <property type="protein sequence ID" value="SNS50212.1"/>
    <property type="molecule type" value="Genomic_DNA"/>
</dbReference>
<dbReference type="OrthoDB" id="3691278at2"/>
<evidence type="ECO:0000256" key="1">
    <source>
        <dbReference type="SAM" id="MobiDB-lite"/>
    </source>
</evidence>
<accession>A0A239F236</accession>
<reference evidence="2 3" key="1">
    <citation type="submission" date="2017-06" db="EMBL/GenBank/DDBJ databases">
        <authorList>
            <person name="Kim H.J."/>
            <person name="Triplett B.A."/>
        </authorList>
    </citation>
    <scope>NUCLEOTIDE SEQUENCE [LARGE SCALE GENOMIC DNA]</scope>
    <source>
        <strain evidence="2 3">CGMCC 4.2132</strain>
    </source>
</reference>
<proteinExistence type="predicted"/>
<evidence type="ECO:0000313" key="2">
    <source>
        <dbReference type="EMBL" id="SNS50212.1"/>
    </source>
</evidence>
<dbReference type="Proteomes" id="UP000198282">
    <property type="component" value="Unassembled WGS sequence"/>
</dbReference>
<dbReference type="InterPro" id="IPR003208">
    <property type="entry name" value="Dehydtase/Dehydtase_re"/>
</dbReference>
<feature type="region of interest" description="Disordered" evidence="1">
    <location>
        <begin position="56"/>
        <end position="87"/>
    </location>
</feature>
<protein>
    <submittedName>
        <fullName evidence="2">Dehydratase medium subunit</fullName>
    </submittedName>
</protein>
<evidence type="ECO:0000313" key="3">
    <source>
        <dbReference type="Proteomes" id="UP000198282"/>
    </source>
</evidence>
<dbReference type="InterPro" id="IPR010254">
    <property type="entry name" value="B12-dep_deHydtase_bsu"/>
</dbReference>
<gene>
    <name evidence="2" type="ORF">SAMN05216276_1010154</name>
</gene>
<keyword evidence="3" id="KW-1185">Reference proteome</keyword>
<dbReference type="SUPFAM" id="SSF52968">
    <property type="entry name" value="B12-dependent dehydatase associated subunit"/>
    <property type="match status" value="2"/>
</dbReference>
<dbReference type="Pfam" id="PF02288">
    <property type="entry name" value="Dehydratase_MU"/>
    <property type="match status" value="1"/>
</dbReference>
<organism evidence="2 3">
    <name type="scientific">Streptosporangium subroseum</name>
    <dbReference type="NCBI Taxonomy" id="106412"/>
    <lineage>
        <taxon>Bacteria</taxon>
        <taxon>Bacillati</taxon>
        <taxon>Actinomycetota</taxon>
        <taxon>Actinomycetes</taxon>
        <taxon>Streptosporangiales</taxon>
        <taxon>Streptosporangiaceae</taxon>
        <taxon>Streptosporangium</taxon>
    </lineage>
</organism>
<feature type="compositionally biased region" description="Basic and acidic residues" evidence="1">
    <location>
        <begin position="58"/>
        <end position="71"/>
    </location>
</feature>
<name>A0A239F236_9ACTN</name>